<dbReference type="PANTHER" id="PTHR34474:SF2">
    <property type="entry name" value="SIGNAL TRANSDUCTION PROTEIN TRAP"/>
    <property type="match status" value="1"/>
</dbReference>
<gene>
    <name evidence="2" type="ORF">J2Z83_001096</name>
</gene>
<accession>A0ABS4IDR5</accession>
<keyword evidence="2" id="KW-0560">Oxidoreductase</keyword>
<dbReference type="Gene3D" id="3.30.70.100">
    <property type="match status" value="1"/>
</dbReference>
<keyword evidence="3" id="KW-1185">Reference proteome</keyword>
<dbReference type="InterPro" id="IPR050404">
    <property type="entry name" value="Heme-degrading_MO"/>
</dbReference>
<protein>
    <submittedName>
        <fullName evidence="2">Heme-degrading monooxygenase HmoA</fullName>
    </submittedName>
</protein>
<dbReference type="Pfam" id="PF03992">
    <property type="entry name" value="ABM"/>
    <property type="match status" value="1"/>
</dbReference>
<proteinExistence type="predicted"/>
<dbReference type="SUPFAM" id="SSF54909">
    <property type="entry name" value="Dimeric alpha+beta barrel"/>
    <property type="match status" value="1"/>
</dbReference>
<feature type="domain" description="ABM" evidence="1">
    <location>
        <begin position="66"/>
        <end position="156"/>
    </location>
</feature>
<dbReference type="PROSITE" id="PS51725">
    <property type="entry name" value="ABM"/>
    <property type="match status" value="1"/>
</dbReference>
<dbReference type="EMBL" id="JAGGKX010000004">
    <property type="protein sequence ID" value="MBP1968993.1"/>
    <property type="molecule type" value="Genomic_DNA"/>
</dbReference>
<dbReference type="Proteomes" id="UP001519345">
    <property type="component" value="Unassembled WGS sequence"/>
</dbReference>
<dbReference type="GO" id="GO:0004497">
    <property type="term" value="F:monooxygenase activity"/>
    <property type="evidence" value="ECO:0007669"/>
    <property type="project" value="UniProtKB-KW"/>
</dbReference>
<evidence type="ECO:0000313" key="3">
    <source>
        <dbReference type="Proteomes" id="UP001519345"/>
    </source>
</evidence>
<dbReference type="InterPro" id="IPR007138">
    <property type="entry name" value="ABM_dom"/>
</dbReference>
<organism evidence="2 3">
    <name type="scientific">Virgibacillus natechei</name>
    <dbReference type="NCBI Taxonomy" id="1216297"/>
    <lineage>
        <taxon>Bacteria</taxon>
        <taxon>Bacillati</taxon>
        <taxon>Bacillota</taxon>
        <taxon>Bacilli</taxon>
        <taxon>Bacillales</taxon>
        <taxon>Bacillaceae</taxon>
        <taxon>Virgibacillus</taxon>
    </lineage>
</organism>
<evidence type="ECO:0000259" key="1">
    <source>
        <dbReference type="PROSITE" id="PS51725"/>
    </source>
</evidence>
<comment type="caution">
    <text evidence="2">The sequence shown here is derived from an EMBL/GenBank/DDBJ whole genome shotgun (WGS) entry which is preliminary data.</text>
</comment>
<dbReference type="RefSeq" id="WP_209462211.1">
    <property type="nucleotide sequence ID" value="NZ_CP110224.1"/>
</dbReference>
<keyword evidence="2" id="KW-0503">Monooxygenase</keyword>
<dbReference type="InterPro" id="IPR011008">
    <property type="entry name" value="Dimeric_a/b-barrel"/>
</dbReference>
<sequence length="168" mass="19290">MKAFMTIGTIEFLQKLEDKHQEINLHLMNSSSGTLAYYEGISKQIFSAGSEYEVLLQTGEIKEDGYVVMNNIPVIEDGKAILEERFKNRGNMADKEPGFQAFRFLKPVQGDTYIVFTQWRSVEDFENWKDSDSFKNAHQGKAAAKPTTFMSAKPFITTYQMYEPNEDE</sequence>
<reference evidence="2 3" key="1">
    <citation type="submission" date="2021-03" db="EMBL/GenBank/DDBJ databases">
        <title>Genomic Encyclopedia of Type Strains, Phase IV (KMG-IV): sequencing the most valuable type-strain genomes for metagenomic binning, comparative biology and taxonomic classification.</title>
        <authorList>
            <person name="Goeker M."/>
        </authorList>
    </citation>
    <scope>NUCLEOTIDE SEQUENCE [LARGE SCALE GENOMIC DNA]</scope>
    <source>
        <strain evidence="2 3">DSM 25609</strain>
    </source>
</reference>
<name>A0ABS4IDR5_9BACI</name>
<dbReference type="PANTHER" id="PTHR34474">
    <property type="entry name" value="SIGNAL TRANSDUCTION PROTEIN TRAP"/>
    <property type="match status" value="1"/>
</dbReference>
<evidence type="ECO:0000313" key="2">
    <source>
        <dbReference type="EMBL" id="MBP1968993.1"/>
    </source>
</evidence>